<dbReference type="AlphaFoldDB" id="A0A7J7NVQ5"/>
<reference evidence="1 2" key="1">
    <citation type="journal article" date="2020" name="IScience">
        <title>Genome Sequencing of the Endangered Kingdonia uniflora (Circaeasteraceae, Ranunculales) Reveals Potential Mechanisms of Evolutionary Specialization.</title>
        <authorList>
            <person name="Sun Y."/>
            <person name="Deng T."/>
            <person name="Zhang A."/>
            <person name="Moore M.J."/>
            <person name="Landis J.B."/>
            <person name="Lin N."/>
            <person name="Zhang H."/>
            <person name="Zhang X."/>
            <person name="Huang J."/>
            <person name="Zhang X."/>
            <person name="Sun H."/>
            <person name="Wang H."/>
        </authorList>
    </citation>
    <scope>NUCLEOTIDE SEQUENCE [LARGE SCALE GENOMIC DNA]</scope>
    <source>
        <strain evidence="1">TB1705</strain>
        <tissue evidence="1">Leaf</tissue>
    </source>
</reference>
<gene>
    <name evidence="1" type="ORF">GIB67_036953</name>
</gene>
<evidence type="ECO:0000313" key="1">
    <source>
        <dbReference type="EMBL" id="KAF6171285.1"/>
    </source>
</evidence>
<accession>A0A7J7NVQ5</accession>
<proteinExistence type="predicted"/>
<keyword evidence="2" id="KW-1185">Reference proteome</keyword>
<dbReference type="Proteomes" id="UP000541444">
    <property type="component" value="Unassembled WGS sequence"/>
</dbReference>
<organism evidence="1 2">
    <name type="scientific">Kingdonia uniflora</name>
    <dbReference type="NCBI Taxonomy" id="39325"/>
    <lineage>
        <taxon>Eukaryota</taxon>
        <taxon>Viridiplantae</taxon>
        <taxon>Streptophyta</taxon>
        <taxon>Embryophyta</taxon>
        <taxon>Tracheophyta</taxon>
        <taxon>Spermatophyta</taxon>
        <taxon>Magnoliopsida</taxon>
        <taxon>Ranunculales</taxon>
        <taxon>Circaeasteraceae</taxon>
        <taxon>Kingdonia</taxon>
    </lineage>
</organism>
<comment type="caution">
    <text evidence="1">The sequence shown here is derived from an EMBL/GenBank/DDBJ whole genome shotgun (WGS) entry which is preliminary data.</text>
</comment>
<sequence>MIGEVTGTSHFKFQVGNLLKIVKFPKWVFMVLKVQVVRNIYLEIWRWVRGFDFK</sequence>
<protein>
    <submittedName>
        <fullName evidence="1">Uncharacterized protein</fullName>
    </submittedName>
</protein>
<dbReference type="EMBL" id="JACGCM010000510">
    <property type="protein sequence ID" value="KAF6171285.1"/>
    <property type="molecule type" value="Genomic_DNA"/>
</dbReference>
<name>A0A7J7NVQ5_9MAGN</name>
<evidence type="ECO:0000313" key="2">
    <source>
        <dbReference type="Proteomes" id="UP000541444"/>
    </source>
</evidence>